<name>A0ABP0H042_CLALP</name>
<evidence type="ECO:0000256" key="1">
    <source>
        <dbReference type="ARBA" id="ARBA00022737"/>
    </source>
</evidence>
<organism evidence="5 6">
    <name type="scientific">Clavelina lepadiformis</name>
    <name type="common">Light-bulb sea squirt</name>
    <name type="synonym">Ascidia lepadiformis</name>
    <dbReference type="NCBI Taxonomy" id="159417"/>
    <lineage>
        <taxon>Eukaryota</taxon>
        <taxon>Metazoa</taxon>
        <taxon>Chordata</taxon>
        <taxon>Tunicata</taxon>
        <taxon>Ascidiacea</taxon>
        <taxon>Aplousobranchia</taxon>
        <taxon>Clavelinidae</taxon>
        <taxon>Clavelina</taxon>
    </lineage>
</organism>
<dbReference type="Pfam" id="PF00076">
    <property type="entry name" value="RRM_1"/>
    <property type="match status" value="3"/>
</dbReference>
<dbReference type="SUPFAM" id="SSF54928">
    <property type="entry name" value="RNA-binding domain, RBD"/>
    <property type="match status" value="2"/>
</dbReference>
<evidence type="ECO:0000313" key="6">
    <source>
        <dbReference type="Proteomes" id="UP001642483"/>
    </source>
</evidence>
<dbReference type="SMART" id="SM00360">
    <property type="entry name" value="RRM"/>
    <property type="match status" value="3"/>
</dbReference>
<dbReference type="InterPro" id="IPR035979">
    <property type="entry name" value="RBD_domain_sf"/>
</dbReference>
<keyword evidence="1" id="KW-0677">Repeat</keyword>
<accession>A0ABP0H042</accession>
<sequence>MMNGSSSGISAVKHDDQPDPDAIKMFIGQIPKTWGEVEVRKLLEVYGPIYQLNILRDKGSVISKGCCFVTFYTRKAALDAQNDLHNVKTLPGVHHCVQMKPADSENKSEDRKLFVGMLCKSLTEQDLRLIFNPFGNIEECRILMNPDATSKGCAFITFSKRISAQNAIRHMHQSTTMEGCSAPIVVKIADSPKDKERKKNQMQFAQQLNQITNQWKTLTGLAALGPVLQSLASCNNQLNLGSNGNNNQMTGGLNQTQVQQALALAAAAQTLLNNPQVGLNTLNPNGASSSHIGSSMGSQMGSASPTPFPSGSINNGFGSGCSSTSPLEQIGLLNSSSVGTMGVDMGHSSATSSSAAAFNPTINMLANMAAFAQPSSQYNHTMLPHQNNSPVGSHKEGPDGANLFIYHLPTQFTDHDLMQAFMPFGSIVSAKVFIDKQTNLSKCFGFISYDNPTSAEHAIHVMHGHQIGMKRLKVQLKRGKGDSKPY</sequence>
<evidence type="ECO:0000256" key="2">
    <source>
        <dbReference type="ARBA" id="ARBA00022884"/>
    </source>
</evidence>
<feature type="domain" description="RRM" evidence="4">
    <location>
        <begin position="111"/>
        <end position="191"/>
    </location>
</feature>
<dbReference type="EMBL" id="CAWYQH010000163">
    <property type="protein sequence ID" value="CAK8697344.1"/>
    <property type="molecule type" value="Genomic_DNA"/>
</dbReference>
<keyword evidence="2 3" id="KW-0694">RNA-binding</keyword>
<keyword evidence="6" id="KW-1185">Reference proteome</keyword>
<dbReference type="PROSITE" id="PS50102">
    <property type="entry name" value="RRM"/>
    <property type="match status" value="3"/>
</dbReference>
<dbReference type="InterPro" id="IPR000504">
    <property type="entry name" value="RRM_dom"/>
</dbReference>
<gene>
    <name evidence="5" type="ORF">CVLEPA_LOCUS30590</name>
</gene>
<proteinExistence type="predicted"/>
<evidence type="ECO:0000256" key="3">
    <source>
        <dbReference type="PROSITE-ProRule" id="PRU00176"/>
    </source>
</evidence>
<reference evidence="5 6" key="1">
    <citation type="submission" date="2024-02" db="EMBL/GenBank/DDBJ databases">
        <authorList>
            <person name="Daric V."/>
            <person name="Darras S."/>
        </authorList>
    </citation>
    <scope>NUCLEOTIDE SEQUENCE [LARGE SCALE GENOMIC DNA]</scope>
</reference>
<feature type="domain" description="RRM" evidence="4">
    <location>
        <begin position="23"/>
        <end position="104"/>
    </location>
</feature>
<dbReference type="InterPro" id="IPR012677">
    <property type="entry name" value="Nucleotide-bd_a/b_plait_sf"/>
</dbReference>
<feature type="domain" description="RRM" evidence="4">
    <location>
        <begin position="401"/>
        <end position="479"/>
    </location>
</feature>
<dbReference type="Gene3D" id="3.30.70.330">
    <property type="match status" value="3"/>
</dbReference>
<evidence type="ECO:0000313" key="5">
    <source>
        <dbReference type="EMBL" id="CAK8697344.1"/>
    </source>
</evidence>
<dbReference type="PANTHER" id="PTHR24012">
    <property type="entry name" value="RNA BINDING PROTEIN"/>
    <property type="match status" value="1"/>
</dbReference>
<comment type="caution">
    <text evidence="5">The sequence shown here is derived from an EMBL/GenBank/DDBJ whole genome shotgun (WGS) entry which is preliminary data.</text>
</comment>
<protein>
    <recommendedName>
        <fullName evidence="4">RRM domain-containing protein</fullName>
    </recommendedName>
</protein>
<evidence type="ECO:0000259" key="4">
    <source>
        <dbReference type="PROSITE" id="PS50102"/>
    </source>
</evidence>
<dbReference type="Proteomes" id="UP001642483">
    <property type="component" value="Unassembled WGS sequence"/>
</dbReference>